<reference evidence="8 9" key="1">
    <citation type="journal article" date="2013" name="PLoS ONE">
        <title>Genomic and secretomic analyses reveal unique features of the lignocellulolytic enzyme system of Penicillium decumbens.</title>
        <authorList>
            <person name="Liu G."/>
            <person name="Zhang L."/>
            <person name="Wei X."/>
            <person name="Zou G."/>
            <person name="Qin Y."/>
            <person name="Ma L."/>
            <person name="Li J."/>
            <person name="Zheng H."/>
            <person name="Wang S."/>
            <person name="Wang C."/>
            <person name="Xun L."/>
            <person name="Zhao G.-P."/>
            <person name="Zhou Z."/>
            <person name="Qu Y."/>
        </authorList>
    </citation>
    <scope>NUCLEOTIDE SEQUENCE [LARGE SCALE GENOMIC DNA]</scope>
    <source>
        <strain evidence="9">114-2 / CGMCC 5302</strain>
    </source>
</reference>
<protein>
    <recommendedName>
        <fullName evidence="7">MARVEL domain-containing protein</fullName>
    </recommendedName>
</protein>
<evidence type="ECO:0000256" key="2">
    <source>
        <dbReference type="ARBA" id="ARBA00022692"/>
    </source>
</evidence>
<dbReference type="HOGENOM" id="CLU_099909_2_0_1"/>
<evidence type="ECO:0000256" key="1">
    <source>
        <dbReference type="ARBA" id="ARBA00004141"/>
    </source>
</evidence>
<dbReference type="eggNOG" id="ENOG502STK7">
    <property type="taxonomic scope" value="Eukaryota"/>
</dbReference>
<evidence type="ECO:0000259" key="7">
    <source>
        <dbReference type="Pfam" id="PF01284"/>
    </source>
</evidence>
<feature type="domain" description="MARVEL" evidence="7">
    <location>
        <begin position="9"/>
        <end position="135"/>
    </location>
</feature>
<keyword evidence="9" id="KW-1185">Reference proteome</keyword>
<keyword evidence="3 6" id="KW-1133">Transmembrane helix</keyword>
<evidence type="ECO:0000256" key="5">
    <source>
        <dbReference type="SAM" id="MobiDB-lite"/>
    </source>
</evidence>
<dbReference type="InterPro" id="IPR008253">
    <property type="entry name" value="Marvel"/>
</dbReference>
<dbReference type="Pfam" id="PF01284">
    <property type="entry name" value="MARVEL"/>
    <property type="match status" value="1"/>
</dbReference>
<dbReference type="AlphaFoldDB" id="S8AWW3"/>
<sequence length="177" mass="20186">MFATRFFRPLQLFTRIMQWFSVVIVMGITSYFIHAGSHNMQLIYEEVITFKAVLSSVLFLPAFFSPFLPNKLSKGVLMIDIIFSYLWLTAFIFAAQDYSRNSCYLSSPPGFSCRKKYANQAFIFLAFIFTFFGMFVEVAGLWAYRRGNSHRGTVHEKRAPHTPLDGAAETNAPTGTV</sequence>
<evidence type="ECO:0000256" key="4">
    <source>
        <dbReference type="ARBA" id="ARBA00023136"/>
    </source>
</evidence>
<feature type="transmembrane region" description="Helical" evidence="6">
    <location>
        <begin position="75"/>
        <end position="95"/>
    </location>
</feature>
<keyword evidence="2 6" id="KW-0812">Transmembrane</keyword>
<proteinExistence type="predicted"/>
<feature type="transmembrane region" description="Helical" evidence="6">
    <location>
        <begin position="12"/>
        <end position="33"/>
    </location>
</feature>
<keyword evidence="4 6" id="KW-0472">Membrane</keyword>
<feature type="region of interest" description="Disordered" evidence="5">
    <location>
        <begin position="153"/>
        <end position="177"/>
    </location>
</feature>
<accession>S8AWW3</accession>
<organism evidence="8 9">
    <name type="scientific">Penicillium oxalicum (strain 114-2 / CGMCC 5302)</name>
    <name type="common">Penicillium decumbens</name>
    <dbReference type="NCBI Taxonomy" id="933388"/>
    <lineage>
        <taxon>Eukaryota</taxon>
        <taxon>Fungi</taxon>
        <taxon>Dikarya</taxon>
        <taxon>Ascomycota</taxon>
        <taxon>Pezizomycotina</taxon>
        <taxon>Eurotiomycetes</taxon>
        <taxon>Eurotiomycetidae</taxon>
        <taxon>Eurotiales</taxon>
        <taxon>Aspergillaceae</taxon>
        <taxon>Penicillium</taxon>
    </lineage>
</organism>
<dbReference type="STRING" id="933388.S8AWW3"/>
<evidence type="ECO:0000256" key="6">
    <source>
        <dbReference type="SAM" id="Phobius"/>
    </source>
</evidence>
<dbReference type="PANTHER" id="PTHR39608">
    <property type="entry name" value="INTEGRAL MEMBRANE PROTEIN (AFU_ORTHOLOGUE AFUA_5G08640)"/>
    <property type="match status" value="1"/>
</dbReference>
<feature type="transmembrane region" description="Helical" evidence="6">
    <location>
        <begin position="48"/>
        <end position="68"/>
    </location>
</feature>
<evidence type="ECO:0000313" key="9">
    <source>
        <dbReference type="Proteomes" id="UP000019376"/>
    </source>
</evidence>
<evidence type="ECO:0000256" key="3">
    <source>
        <dbReference type="ARBA" id="ARBA00022989"/>
    </source>
</evidence>
<dbReference type="EMBL" id="KB644409">
    <property type="protein sequence ID" value="EPS26367.1"/>
    <property type="molecule type" value="Genomic_DNA"/>
</dbReference>
<dbReference type="GO" id="GO:0016020">
    <property type="term" value="C:membrane"/>
    <property type="evidence" value="ECO:0007669"/>
    <property type="project" value="UniProtKB-SubCell"/>
</dbReference>
<evidence type="ECO:0000313" key="8">
    <source>
        <dbReference type="EMBL" id="EPS26367.1"/>
    </source>
</evidence>
<feature type="transmembrane region" description="Helical" evidence="6">
    <location>
        <begin position="121"/>
        <end position="144"/>
    </location>
</feature>
<name>S8AWW3_PENO1</name>
<dbReference type="PhylomeDB" id="S8AWW3"/>
<dbReference type="OrthoDB" id="20872at2759"/>
<comment type="subcellular location">
    <subcellularLocation>
        <location evidence="1">Membrane</location>
        <topology evidence="1">Multi-pass membrane protein</topology>
    </subcellularLocation>
</comment>
<gene>
    <name evidence="8" type="ORF">PDE_01303</name>
</gene>
<dbReference type="Proteomes" id="UP000019376">
    <property type="component" value="Unassembled WGS sequence"/>
</dbReference>
<dbReference type="PANTHER" id="PTHR39608:SF2">
    <property type="entry name" value="MARVEL DOMAIN-CONTAINING PROTEIN"/>
    <property type="match status" value="1"/>
</dbReference>